<dbReference type="PANTHER" id="PTHR35807:SF1">
    <property type="entry name" value="TRANSCRIPTIONAL REGULATOR REDD"/>
    <property type="match status" value="1"/>
</dbReference>
<proteinExistence type="predicted"/>
<sequence length="846" mass="98363">MYRFYQIVVSLIIILSISFSYSQTSSASGIKFNSQNVQINEKTSLFLNEGNPIELEKPFSISFDISFWDYRKFGPILRIEDSKGNEIKLIYVQFKNVDTSFIELIEPFHKNLIRLRVPKKNLLRNQYFNIKIEFRENKIILSYNDELKDLLEFKLRKKDLYRFAFGIKDLNDPIDYDVPAIVIKNIVISENNIVKYFWELNPFRENPLEDKINNSKIKALNPVWIYNEHQKWKLIASYKKLDNITGFLGAAFDSINSRFFIDCGDKLVIYDLVTASDSVINYKTTSPGWNSDLFYDHSRQFLYSFFFAMGKISIYDIKNNDWVIKDTTKNSAGHYYGCSKFTFPNDNDIYLLGGYGWYRTKNDLFKYDFKKMDWIKVALKKNEMTPRAGFSLGKGFRNGEFLIFGGLGNETGEQEKGFKVYSDLLLLNMNDSTIKKLNLTAKENLSYYNLYNYNFLDRTDSVLYFLTQIEEKAGNYFSLKKLDLKSGNIYPFENNFGKTDKIKWKNAFLYYSKNTDEFISILFSPTTIELYSINYPPISESEKTYIEKIDSEQNHLLTIVLLLIGTSSILLFYVYRKKIKLKISKAADANPNVNGGYNFIKSQLKNSIRLFGGLWIYDKAGNEISASLSPKLKEIFLLILIKSFNNHRGGITSEELSSIIWPDSSPESVKSNRGVAINKIRKTLSNVEGITLEFSDRLWSIKIEDRASCDYVEYLKYYSSIKAGKISVSDSLDHILQILKEGEFLKGISYEWLDSIKFAINNEVIELLKSFLEIREIKSNPDKIVRICDTILQFDSVDQDAVKLKIKTLTEIGKVHIAKSTFKLFIAEYKRLYDEKFPLSFEEFIS</sequence>
<dbReference type="EMBL" id="DSVI01000005">
    <property type="protein sequence ID" value="HGT47300.1"/>
    <property type="molecule type" value="Genomic_DNA"/>
</dbReference>
<organism evidence="2">
    <name type="scientific">Ignavibacterium album</name>
    <dbReference type="NCBI Taxonomy" id="591197"/>
    <lineage>
        <taxon>Bacteria</taxon>
        <taxon>Pseudomonadati</taxon>
        <taxon>Ignavibacteriota</taxon>
        <taxon>Ignavibacteria</taxon>
        <taxon>Ignavibacteriales</taxon>
        <taxon>Ignavibacteriaceae</taxon>
        <taxon>Ignavibacterium</taxon>
    </lineage>
</organism>
<feature type="transmembrane region" description="Helical" evidence="1">
    <location>
        <begin position="556"/>
        <end position="575"/>
    </location>
</feature>
<dbReference type="InterPro" id="IPR011043">
    <property type="entry name" value="Gal_Oxase/kelch_b-propeller"/>
</dbReference>
<evidence type="ECO:0000313" key="2">
    <source>
        <dbReference type="EMBL" id="HGT47300.1"/>
    </source>
</evidence>
<dbReference type="AlphaFoldDB" id="A0A832DJF0"/>
<dbReference type="GO" id="GO:0006355">
    <property type="term" value="P:regulation of DNA-templated transcription"/>
    <property type="evidence" value="ECO:0007669"/>
    <property type="project" value="TreeGrafter"/>
</dbReference>
<dbReference type="Gene3D" id="2.120.10.80">
    <property type="entry name" value="Kelch-type beta propeller"/>
    <property type="match status" value="1"/>
</dbReference>
<dbReference type="PANTHER" id="PTHR35807">
    <property type="entry name" value="TRANSCRIPTIONAL REGULATOR REDD-RELATED"/>
    <property type="match status" value="1"/>
</dbReference>
<reference evidence="2" key="1">
    <citation type="journal article" date="2020" name="mSystems">
        <title>Genome- and Community-Level Interaction Insights into Carbon Utilization and Element Cycling Functions of Hydrothermarchaeota in Hydrothermal Sediment.</title>
        <authorList>
            <person name="Zhou Z."/>
            <person name="Liu Y."/>
            <person name="Xu W."/>
            <person name="Pan J."/>
            <person name="Luo Z.H."/>
            <person name="Li M."/>
        </authorList>
    </citation>
    <scope>NUCLEOTIDE SEQUENCE [LARGE SCALE GENOMIC DNA]</scope>
    <source>
        <strain evidence="2">SpSt-500</strain>
    </source>
</reference>
<dbReference type="InterPro" id="IPR015915">
    <property type="entry name" value="Kelch-typ_b-propeller"/>
</dbReference>
<keyword evidence="1" id="KW-1133">Transmembrane helix</keyword>
<evidence type="ECO:0000256" key="1">
    <source>
        <dbReference type="SAM" id="Phobius"/>
    </source>
</evidence>
<dbReference type="GO" id="GO:0003677">
    <property type="term" value="F:DNA binding"/>
    <property type="evidence" value="ECO:0007669"/>
    <property type="project" value="TreeGrafter"/>
</dbReference>
<gene>
    <name evidence="2" type="ORF">ENS56_04655</name>
</gene>
<keyword evidence="1" id="KW-0472">Membrane</keyword>
<dbReference type="InterPro" id="IPR051677">
    <property type="entry name" value="AfsR-DnrI-RedD_regulator"/>
</dbReference>
<comment type="caution">
    <text evidence="2">The sequence shown here is derived from an EMBL/GenBank/DDBJ whole genome shotgun (WGS) entry which is preliminary data.</text>
</comment>
<dbReference type="SUPFAM" id="SSF50965">
    <property type="entry name" value="Galactose oxidase, central domain"/>
    <property type="match status" value="1"/>
</dbReference>
<name>A0A832DJF0_9BACT</name>
<keyword evidence="1" id="KW-0812">Transmembrane</keyword>
<protein>
    <submittedName>
        <fullName evidence="2">Uncharacterized protein</fullName>
    </submittedName>
</protein>
<accession>A0A832DJF0</accession>